<sequence>MAQLDQSGEAPVLEVRGITKRFPGVLANDNINFRLQRGEVLAFLGENGAGKSTLMNILYGLYHPDEGEVLLNGKPLKFSGPNEAIRAGIGMVHQHFMLVPTLTVTENIILGNEIAKGGGRLDLKTASKNISELSARYGLALDPNVLVGDLTVGMQQRVEIVKAFYRNANILILDEPTSVLTPQEADDLANIIRNFTAQGKSVIFISHKLREVLQIADRVVVLRGGKVVGSVDDLSKATEASLASLMVGREVVLQVNKGPSHPGEEVLVVHDVKALDDRGVAILQGASLSVRTGEILGVAGVEGNGQIELVEVLTHLRHATGGSATLNGMDLLHSSTRKITEAGVGYIPQDRQRFAMVLSFGVDYNMVLSSYYREPFSNGLTINEKKVDEYALELVKRFDVRTPTVQTPSGSLSGGNQQKCVVGREFSRKNKLMIAVQPTRGLDVGSIEFIHNGLVEQRDAGVAVLLVSSELDEVMSLSDRIAVMYKGRVVAIVEADKVTREELGLLMAGAGTTAGAV</sequence>
<dbReference type="InterPro" id="IPR027417">
    <property type="entry name" value="P-loop_NTPase"/>
</dbReference>
<dbReference type="GO" id="GO:0016887">
    <property type="term" value="F:ATP hydrolysis activity"/>
    <property type="evidence" value="ECO:0007669"/>
    <property type="project" value="InterPro"/>
</dbReference>
<evidence type="ECO:0000256" key="4">
    <source>
        <dbReference type="ARBA" id="ARBA00022737"/>
    </source>
</evidence>
<evidence type="ECO:0000256" key="6">
    <source>
        <dbReference type="ARBA" id="ARBA00022840"/>
    </source>
</evidence>
<dbReference type="Proteomes" id="UP001431572">
    <property type="component" value="Chromosome 1"/>
</dbReference>
<evidence type="ECO:0000259" key="9">
    <source>
        <dbReference type="PROSITE" id="PS50893"/>
    </source>
</evidence>
<dbReference type="Proteomes" id="UP000521676">
    <property type="component" value="Unassembled WGS sequence"/>
</dbReference>
<dbReference type="GO" id="GO:0005524">
    <property type="term" value="F:ATP binding"/>
    <property type="evidence" value="ECO:0007669"/>
    <property type="project" value="UniProtKB-KW"/>
</dbReference>
<dbReference type="SMART" id="SM00382">
    <property type="entry name" value="AAA"/>
    <property type="match status" value="1"/>
</dbReference>
<dbReference type="PANTHER" id="PTHR43790">
    <property type="entry name" value="CARBOHYDRATE TRANSPORT ATP-BINDING PROTEIN MG119-RELATED"/>
    <property type="match status" value="1"/>
</dbReference>
<evidence type="ECO:0000313" key="10">
    <source>
        <dbReference type="EMBL" id="NWJ46215.1"/>
    </source>
</evidence>
<name>A0A8T7M3K8_9CHLR</name>
<keyword evidence="8" id="KW-0472">Membrane</keyword>
<keyword evidence="13" id="KW-1185">Reference proteome</keyword>
<keyword evidence="3" id="KW-1003">Cell membrane</keyword>
<dbReference type="CDD" id="cd03216">
    <property type="entry name" value="ABC_Carb_Monos_I"/>
    <property type="match status" value="1"/>
</dbReference>
<dbReference type="GO" id="GO:0005886">
    <property type="term" value="C:plasma membrane"/>
    <property type="evidence" value="ECO:0007669"/>
    <property type="project" value="UniProtKB-SubCell"/>
</dbReference>
<evidence type="ECO:0000256" key="1">
    <source>
        <dbReference type="ARBA" id="ARBA00004202"/>
    </source>
</evidence>
<dbReference type="Pfam" id="PF00005">
    <property type="entry name" value="ABC_tran"/>
    <property type="match status" value="2"/>
</dbReference>
<dbReference type="PANTHER" id="PTHR43790:SF4">
    <property type="entry name" value="GUANOSINE IMPORT ATP-BINDING PROTEIN NUPO"/>
    <property type="match status" value="1"/>
</dbReference>
<keyword evidence="7" id="KW-1278">Translocase</keyword>
<keyword evidence="4" id="KW-0677">Repeat</keyword>
<evidence type="ECO:0000313" key="13">
    <source>
        <dbReference type="Proteomes" id="UP001431572"/>
    </source>
</evidence>
<keyword evidence="5" id="KW-0547">Nucleotide-binding</keyword>
<organism evidence="10 12">
    <name type="scientific">Candidatus Chlorohelix allophototropha</name>
    <dbReference type="NCBI Taxonomy" id="3003348"/>
    <lineage>
        <taxon>Bacteria</taxon>
        <taxon>Bacillati</taxon>
        <taxon>Chloroflexota</taxon>
        <taxon>Chloroflexia</taxon>
        <taxon>Candidatus Chloroheliales</taxon>
        <taxon>Candidatus Chloroheliaceae</taxon>
        <taxon>Candidatus Chlorohelix</taxon>
    </lineage>
</organism>
<dbReference type="InterPro" id="IPR003593">
    <property type="entry name" value="AAA+_ATPase"/>
</dbReference>
<dbReference type="Gene3D" id="3.40.50.300">
    <property type="entry name" value="P-loop containing nucleotide triphosphate hydrolases"/>
    <property type="match status" value="2"/>
</dbReference>
<dbReference type="CDD" id="cd03215">
    <property type="entry name" value="ABC_Carb_Monos_II"/>
    <property type="match status" value="1"/>
</dbReference>
<reference evidence="11" key="2">
    <citation type="journal article" date="2024" name="Nature">
        <title>Anoxygenic phototroph of the Chloroflexota uses a type I reaction centre.</title>
        <authorList>
            <person name="Tsuji J.M."/>
            <person name="Shaw N.A."/>
            <person name="Nagashima S."/>
            <person name="Venkiteswaran J.J."/>
            <person name="Schiff S.L."/>
            <person name="Watanabe T."/>
            <person name="Fukui M."/>
            <person name="Hanada S."/>
            <person name="Tank M."/>
            <person name="Neufeld J.D."/>
        </authorList>
    </citation>
    <scope>NUCLEOTIDE SEQUENCE</scope>
    <source>
        <strain evidence="11">L227-S17</strain>
    </source>
</reference>
<reference evidence="10 12" key="1">
    <citation type="submission" date="2020-06" db="EMBL/GenBank/DDBJ databases">
        <title>Anoxygenic phototrophic Chloroflexota member uses a Type I reaction center.</title>
        <authorList>
            <person name="Tsuji J.M."/>
            <person name="Shaw N.A."/>
            <person name="Nagashima S."/>
            <person name="Venkiteswaran J."/>
            <person name="Schiff S.L."/>
            <person name="Hanada S."/>
            <person name="Tank M."/>
            <person name="Neufeld J.D."/>
        </authorList>
    </citation>
    <scope>NUCLEOTIDE SEQUENCE [LARGE SCALE GENOMIC DNA]</scope>
    <source>
        <strain evidence="10">L227-S17</strain>
    </source>
</reference>
<evidence type="ECO:0000256" key="3">
    <source>
        <dbReference type="ARBA" id="ARBA00022475"/>
    </source>
</evidence>
<dbReference type="EMBL" id="CP128399">
    <property type="protein sequence ID" value="WJW65591.1"/>
    <property type="molecule type" value="Genomic_DNA"/>
</dbReference>
<dbReference type="EMBL" id="JACATZ010000001">
    <property type="protein sequence ID" value="NWJ46215.1"/>
    <property type="molecule type" value="Genomic_DNA"/>
</dbReference>
<evidence type="ECO:0000256" key="2">
    <source>
        <dbReference type="ARBA" id="ARBA00022448"/>
    </source>
</evidence>
<dbReference type="PROSITE" id="PS50893">
    <property type="entry name" value="ABC_TRANSPORTER_2"/>
    <property type="match status" value="2"/>
</dbReference>
<gene>
    <name evidence="10" type="ORF">HXX08_10075</name>
    <name evidence="11" type="ORF">OZ401_001359</name>
</gene>
<feature type="domain" description="ABC transporter" evidence="9">
    <location>
        <begin position="13"/>
        <end position="247"/>
    </location>
</feature>
<protein>
    <submittedName>
        <fullName evidence="10">ABC transporter ATP-binding protein</fullName>
    </submittedName>
</protein>
<dbReference type="InterPro" id="IPR050107">
    <property type="entry name" value="ABC_carbohydrate_import_ATPase"/>
</dbReference>
<evidence type="ECO:0000256" key="8">
    <source>
        <dbReference type="ARBA" id="ARBA00023136"/>
    </source>
</evidence>
<evidence type="ECO:0000313" key="12">
    <source>
        <dbReference type="Proteomes" id="UP000521676"/>
    </source>
</evidence>
<accession>A0A8T7M3K8</accession>
<dbReference type="RefSeq" id="WP_341467477.1">
    <property type="nucleotide sequence ID" value="NZ_CP128399.1"/>
</dbReference>
<evidence type="ECO:0000256" key="5">
    <source>
        <dbReference type="ARBA" id="ARBA00022741"/>
    </source>
</evidence>
<feature type="domain" description="ABC transporter" evidence="9">
    <location>
        <begin position="267"/>
        <end position="511"/>
    </location>
</feature>
<evidence type="ECO:0000313" key="11">
    <source>
        <dbReference type="EMBL" id="WJW65591.1"/>
    </source>
</evidence>
<keyword evidence="2" id="KW-0813">Transport</keyword>
<proteinExistence type="predicted"/>
<keyword evidence="6 10" id="KW-0067">ATP-binding</keyword>
<evidence type="ECO:0000256" key="7">
    <source>
        <dbReference type="ARBA" id="ARBA00022967"/>
    </source>
</evidence>
<dbReference type="FunFam" id="3.40.50.300:FF:000127">
    <property type="entry name" value="Ribose import ATP-binding protein RbsA"/>
    <property type="match status" value="1"/>
</dbReference>
<dbReference type="SUPFAM" id="SSF52540">
    <property type="entry name" value="P-loop containing nucleoside triphosphate hydrolases"/>
    <property type="match status" value="2"/>
</dbReference>
<comment type="subcellular location">
    <subcellularLocation>
        <location evidence="1">Cell membrane</location>
        <topology evidence="1">Peripheral membrane protein</topology>
    </subcellularLocation>
</comment>
<dbReference type="AlphaFoldDB" id="A0A8T7M3K8"/>
<dbReference type="InterPro" id="IPR003439">
    <property type="entry name" value="ABC_transporter-like_ATP-bd"/>
</dbReference>